<name>A0A0R3CMA3_9BRAD</name>
<dbReference type="AlphaFoldDB" id="A0A0R3CMA3"/>
<dbReference type="EMBL" id="LJYF01000016">
    <property type="protein sequence ID" value="KRP98854.1"/>
    <property type="molecule type" value="Genomic_DNA"/>
</dbReference>
<comment type="caution">
    <text evidence="1">The sequence shown here is derived from an EMBL/GenBank/DDBJ whole genome shotgun (WGS) entry which is preliminary data.</text>
</comment>
<dbReference type="Proteomes" id="UP000051380">
    <property type="component" value="Unassembled WGS sequence"/>
</dbReference>
<sequence length="67" mass="7618">MYIFARVLGFELTIHFEYITGSGQSTSGCDHFVPFERTSQIAGPPWADSPPPRQQAIMRIDERCEDI</sequence>
<evidence type="ECO:0000313" key="2">
    <source>
        <dbReference type="Proteomes" id="UP000051380"/>
    </source>
</evidence>
<protein>
    <submittedName>
        <fullName evidence="1">Uncharacterized protein</fullName>
    </submittedName>
</protein>
<proteinExistence type="predicted"/>
<gene>
    <name evidence="1" type="ORF">AOQ72_16165</name>
</gene>
<dbReference type="PROSITE" id="PS51257">
    <property type="entry name" value="PROKAR_LIPOPROTEIN"/>
    <property type="match status" value="1"/>
</dbReference>
<organism evidence="1 2">
    <name type="scientific">Bradyrhizobium yuanmingense</name>
    <dbReference type="NCBI Taxonomy" id="108015"/>
    <lineage>
        <taxon>Bacteria</taxon>
        <taxon>Pseudomonadati</taxon>
        <taxon>Pseudomonadota</taxon>
        <taxon>Alphaproteobacteria</taxon>
        <taxon>Hyphomicrobiales</taxon>
        <taxon>Nitrobacteraceae</taxon>
        <taxon>Bradyrhizobium</taxon>
    </lineage>
</organism>
<reference evidence="1 2" key="1">
    <citation type="submission" date="2015-09" db="EMBL/GenBank/DDBJ databases">
        <title>Draft Genome Sequence of the Strain BR 3267 (Bradyrhizobium yuanmingense) recommended as inoculant for cowpea in Brazil.</title>
        <authorList>
            <person name="Simoes-Araujo J.L."/>
            <person name="Zilli J.E."/>
        </authorList>
    </citation>
    <scope>NUCLEOTIDE SEQUENCE [LARGE SCALE GENOMIC DNA]</scope>
    <source>
        <strain evidence="1 2">BR3267</strain>
    </source>
</reference>
<accession>A0A0R3CMA3</accession>
<evidence type="ECO:0000313" key="1">
    <source>
        <dbReference type="EMBL" id="KRP98854.1"/>
    </source>
</evidence>